<protein>
    <submittedName>
        <fullName evidence="5">Aldo/keto reductase</fullName>
    </submittedName>
</protein>
<gene>
    <name evidence="5" type="ORF">IAB73_04360</name>
</gene>
<dbReference type="InterPro" id="IPR017896">
    <property type="entry name" value="4Fe4S_Fe-S-bd"/>
</dbReference>
<dbReference type="GO" id="GO:0046872">
    <property type="term" value="F:metal ion binding"/>
    <property type="evidence" value="ECO:0007669"/>
    <property type="project" value="UniProtKB-KW"/>
</dbReference>
<dbReference type="InterPro" id="IPR017900">
    <property type="entry name" value="4Fe4S_Fe_S_CS"/>
</dbReference>
<dbReference type="Proteomes" id="UP000886887">
    <property type="component" value="Unassembled WGS sequence"/>
</dbReference>
<evidence type="ECO:0000256" key="1">
    <source>
        <dbReference type="ARBA" id="ARBA00022723"/>
    </source>
</evidence>
<dbReference type="GO" id="GO:0051536">
    <property type="term" value="F:iron-sulfur cluster binding"/>
    <property type="evidence" value="ECO:0007669"/>
    <property type="project" value="UniProtKB-KW"/>
</dbReference>
<reference evidence="5" key="1">
    <citation type="submission" date="2020-10" db="EMBL/GenBank/DDBJ databases">
        <authorList>
            <person name="Gilroy R."/>
        </authorList>
    </citation>
    <scope>NUCLEOTIDE SEQUENCE</scope>
    <source>
        <strain evidence="5">ChiSxjej2B14-6234</strain>
    </source>
</reference>
<comment type="caution">
    <text evidence="5">The sequence shown here is derived from an EMBL/GenBank/DDBJ whole genome shotgun (WGS) entry which is preliminary data.</text>
</comment>
<evidence type="ECO:0000313" key="6">
    <source>
        <dbReference type="Proteomes" id="UP000886887"/>
    </source>
</evidence>
<dbReference type="PROSITE" id="PS51379">
    <property type="entry name" value="4FE4S_FER_2"/>
    <property type="match status" value="1"/>
</dbReference>
<dbReference type="Gene3D" id="3.20.20.100">
    <property type="entry name" value="NADP-dependent oxidoreductase domain"/>
    <property type="match status" value="1"/>
</dbReference>
<evidence type="ECO:0000313" key="5">
    <source>
        <dbReference type="EMBL" id="HIQ71429.1"/>
    </source>
</evidence>
<dbReference type="SUPFAM" id="SSF46548">
    <property type="entry name" value="alpha-helical ferredoxin"/>
    <property type="match status" value="1"/>
</dbReference>
<dbReference type="InterPro" id="IPR053135">
    <property type="entry name" value="AKR2_Oxidoreductase"/>
</dbReference>
<keyword evidence="2" id="KW-0408">Iron</keyword>
<proteinExistence type="predicted"/>
<evidence type="ECO:0000256" key="3">
    <source>
        <dbReference type="ARBA" id="ARBA00023014"/>
    </source>
</evidence>
<dbReference type="SUPFAM" id="SSF51430">
    <property type="entry name" value="NAD(P)-linked oxidoreductase"/>
    <property type="match status" value="1"/>
</dbReference>
<accession>A0A9D0Z953</accession>
<name>A0A9D0Z953_9FIRM</name>
<dbReference type="PROSITE" id="PS00198">
    <property type="entry name" value="4FE4S_FER_1"/>
    <property type="match status" value="1"/>
</dbReference>
<dbReference type="PANTHER" id="PTHR43312:SF2">
    <property type="entry name" value="OXIDOREDUCTASE"/>
    <property type="match status" value="1"/>
</dbReference>
<dbReference type="Pfam" id="PF13187">
    <property type="entry name" value="Fer4_9"/>
    <property type="match status" value="1"/>
</dbReference>
<dbReference type="AlphaFoldDB" id="A0A9D0Z953"/>
<dbReference type="Pfam" id="PF00248">
    <property type="entry name" value="Aldo_ket_red"/>
    <property type="match status" value="1"/>
</dbReference>
<evidence type="ECO:0000259" key="4">
    <source>
        <dbReference type="PROSITE" id="PS51379"/>
    </source>
</evidence>
<dbReference type="InterPro" id="IPR023210">
    <property type="entry name" value="NADP_OxRdtase_dom"/>
</dbReference>
<reference evidence="5" key="2">
    <citation type="journal article" date="2021" name="PeerJ">
        <title>Extensive microbial diversity within the chicken gut microbiome revealed by metagenomics and culture.</title>
        <authorList>
            <person name="Gilroy R."/>
            <person name="Ravi A."/>
            <person name="Getino M."/>
            <person name="Pursley I."/>
            <person name="Horton D.L."/>
            <person name="Alikhan N.F."/>
            <person name="Baker D."/>
            <person name="Gharbi K."/>
            <person name="Hall N."/>
            <person name="Watson M."/>
            <person name="Adriaenssens E.M."/>
            <person name="Foster-Nyarko E."/>
            <person name="Jarju S."/>
            <person name="Secka A."/>
            <person name="Antonio M."/>
            <person name="Oren A."/>
            <person name="Chaudhuri R.R."/>
            <person name="La Ragione R."/>
            <person name="Hildebrand F."/>
            <person name="Pallen M.J."/>
        </authorList>
    </citation>
    <scope>NUCLEOTIDE SEQUENCE</scope>
    <source>
        <strain evidence="5">ChiSxjej2B14-6234</strain>
    </source>
</reference>
<evidence type="ECO:0000256" key="2">
    <source>
        <dbReference type="ARBA" id="ARBA00023004"/>
    </source>
</evidence>
<feature type="domain" description="4Fe-4S ferredoxin-type" evidence="4">
    <location>
        <begin position="335"/>
        <end position="363"/>
    </location>
</feature>
<sequence length="372" mass="41599">MGYLGENIPKLGFGLMRLPMKGEEVDIEQTKQMVDLFLEKGFTYFDTAFGYLGGKSELAAGEALVKRYPRERFQLATKLPAWAGPKTAEEAKAMLFTSLERTGAGYFDFYLLHNLGGPRTEYFDRFGIWDFLAEQKQKGLIRHLGFSFHDTADVLEDILTKHPDMEFVQLQINYADWESESVQSRKCYEVARRHGKPVIIMEPVKGGSLANLPDAVAKELRAQDPNASLSSWAIRYAASLEGLVTVLSGMSTLQQMQDNVSFMEHFKPLDEAERAAIARAQRALAESPRVPCTDCKYCTKGCPQQIAIPGVFKAMNTRLVYGNVAGAQGSYEWETREGGKASDCIACGQCESVCPQHIEIISELKRAAEWFK</sequence>
<dbReference type="EMBL" id="DVFJ01000011">
    <property type="protein sequence ID" value="HIQ71429.1"/>
    <property type="molecule type" value="Genomic_DNA"/>
</dbReference>
<dbReference type="InterPro" id="IPR036812">
    <property type="entry name" value="NAD(P)_OxRdtase_dom_sf"/>
</dbReference>
<dbReference type="PANTHER" id="PTHR43312">
    <property type="entry name" value="D-THREO-ALDOSE 1-DEHYDROGENASE"/>
    <property type="match status" value="1"/>
</dbReference>
<dbReference type="CDD" id="cd19096">
    <property type="entry name" value="AKR_Fe-S_oxidoreductase"/>
    <property type="match status" value="1"/>
</dbReference>
<organism evidence="5 6">
    <name type="scientific">Candidatus Onthenecus intestinigallinarum</name>
    <dbReference type="NCBI Taxonomy" id="2840875"/>
    <lineage>
        <taxon>Bacteria</taxon>
        <taxon>Bacillati</taxon>
        <taxon>Bacillota</taxon>
        <taxon>Clostridia</taxon>
        <taxon>Eubacteriales</taxon>
        <taxon>Candidatus Onthenecus</taxon>
    </lineage>
</organism>
<dbReference type="Gene3D" id="3.30.70.20">
    <property type="match status" value="1"/>
</dbReference>
<keyword evidence="3" id="KW-0411">Iron-sulfur</keyword>
<keyword evidence="1" id="KW-0479">Metal-binding</keyword>